<organism evidence="1">
    <name type="scientific">Arundo donax</name>
    <name type="common">Giant reed</name>
    <name type="synonym">Donax arundinaceus</name>
    <dbReference type="NCBI Taxonomy" id="35708"/>
    <lineage>
        <taxon>Eukaryota</taxon>
        <taxon>Viridiplantae</taxon>
        <taxon>Streptophyta</taxon>
        <taxon>Embryophyta</taxon>
        <taxon>Tracheophyta</taxon>
        <taxon>Spermatophyta</taxon>
        <taxon>Magnoliopsida</taxon>
        <taxon>Liliopsida</taxon>
        <taxon>Poales</taxon>
        <taxon>Poaceae</taxon>
        <taxon>PACMAD clade</taxon>
        <taxon>Arundinoideae</taxon>
        <taxon>Arundineae</taxon>
        <taxon>Arundo</taxon>
    </lineage>
</organism>
<reference evidence="1" key="2">
    <citation type="journal article" date="2015" name="Data Brief">
        <title>Shoot transcriptome of the giant reed, Arundo donax.</title>
        <authorList>
            <person name="Barrero R.A."/>
            <person name="Guerrero F.D."/>
            <person name="Moolhuijzen P."/>
            <person name="Goolsby J.A."/>
            <person name="Tidwell J."/>
            <person name="Bellgard S.E."/>
            <person name="Bellgard M.I."/>
        </authorList>
    </citation>
    <scope>NUCLEOTIDE SEQUENCE</scope>
    <source>
        <tissue evidence="1">Shoot tissue taken approximately 20 cm above the soil surface</tissue>
    </source>
</reference>
<dbReference type="EMBL" id="GBRH01282652">
    <property type="protein sequence ID" value="JAD15243.1"/>
    <property type="molecule type" value="Transcribed_RNA"/>
</dbReference>
<proteinExistence type="predicted"/>
<evidence type="ECO:0000313" key="1">
    <source>
        <dbReference type="EMBL" id="JAD15243.1"/>
    </source>
</evidence>
<reference evidence="1" key="1">
    <citation type="submission" date="2014-09" db="EMBL/GenBank/DDBJ databases">
        <authorList>
            <person name="Magalhaes I.L.F."/>
            <person name="Oliveira U."/>
            <person name="Santos F.R."/>
            <person name="Vidigal T.H.D.A."/>
            <person name="Brescovit A.D."/>
            <person name="Santos A.J."/>
        </authorList>
    </citation>
    <scope>NUCLEOTIDE SEQUENCE</scope>
    <source>
        <tissue evidence="1">Shoot tissue taken approximately 20 cm above the soil surface</tissue>
    </source>
</reference>
<name>A0A0A8XR57_ARUDO</name>
<protein>
    <submittedName>
        <fullName evidence="1">Uncharacterized protein</fullName>
    </submittedName>
</protein>
<sequence>MFLFLKLVYHQINKSIFLF</sequence>
<dbReference type="AlphaFoldDB" id="A0A0A8XR57"/>
<accession>A0A0A8XR57</accession>